<accession>A0A444YP27</accession>
<evidence type="ECO:0000256" key="2">
    <source>
        <dbReference type="ARBA" id="ARBA00023274"/>
    </source>
</evidence>
<dbReference type="AlphaFoldDB" id="A0A444YP27"/>
<dbReference type="GO" id="GO:0019843">
    <property type="term" value="F:rRNA binding"/>
    <property type="evidence" value="ECO:0007669"/>
    <property type="project" value="InterPro"/>
</dbReference>
<dbReference type="GO" id="GO:0042274">
    <property type="term" value="P:ribosomal small subunit biogenesis"/>
    <property type="evidence" value="ECO:0007669"/>
    <property type="project" value="TreeGrafter"/>
</dbReference>
<reference evidence="3 4" key="1">
    <citation type="submission" date="2019-01" db="EMBL/GenBank/DDBJ databases">
        <title>Sequencing of cultivated peanut Arachis hypogaea provides insights into genome evolution and oil improvement.</title>
        <authorList>
            <person name="Chen X."/>
        </authorList>
    </citation>
    <scope>NUCLEOTIDE SEQUENCE [LARGE SCALE GENOMIC DNA]</scope>
    <source>
        <strain evidence="4">cv. Fuhuasheng</strain>
        <tissue evidence="3">Leaves</tissue>
    </source>
</reference>
<dbReference type="PANTHER" id="PTHR11831">
    <property type="entry name" value="30S 40S RIBOSOMAL PROTEIN"/>
    <property type="match status" value="1"/>
</dbReference>
<dbReference type="STRING" id="3818.A0A444YP27"/>
<name>A0A444YP27_ARAHY</name>
<proteinExistence type="inferred from homology"/>
<dbReference type="SUPFAM" id="SSF55174">
    <property type="entry name" value="Alpha-L RNA-binding motif"/>
    <property type="match status" value="1"/>
</dbReference>
<comment type="similarity">
    <text evidence="1">Belongs to the universal ribosomal protein uS4 family.</text>
</comment>
<dbReference type="EMBL" id="SDMP01000016">
    <property type="protein sequence ID" value="RYR03652.1"/>
    <property type="molecule type" value="Genomic_DNA"/>
</dbReference>
<dbReference type="GO" id="GO:0022627">
    <property type="term" value="C:cytosolic small ribosomal subunit"/>
    <property type="evidence" value="ECO:0007669"/>
    <property type="project" value="TreeGrafter"/>
</dbReference>
<dbReference type="InterPro" id="IPR022801">
    <property type="entry name" value="Ribosomal_uS4"/>
</dbReference>
<keyword evidence="2" id="KW-0687">Ribonucleoprotein</keyword>
<gene>
    <name evidence="3" type="ORF">Ahy_B06g082758</name>
</gene>
<protein>
    <submittedName>
        <fullName evidence="3">Uncharacterized protein</fullName>
    </submittedName>
</protein>
<evidence type="ECO:0000313" key="4">
    <source>
        <dbReference type="Proteomes" id="UP000289738"/>
    </source>
</evidence>
<evidence type="ECO:0000313" key="3">
    <source>
        <dbReference type="EMBL" id="RYR03652.1"/>
    </source>
</evidence>
<sequence>MAYYVIAVINVRKMAVTTLPLGSTPRAICSKDLLSGVLRLESPRRSLPSFISSPLPPMSFYDLVSHRLSSPLLLRSSPRCRNNIVAASFYILIPLSLHVCDYVLALTVENFLEHHLQTLLFKAGMAKSIHHAKVLIRQRHIRATVVEIASGICCQRIWQVWRPLSSFNPISAHNMPDEMLQLNSALINAFMTELEPDSPII</sequence>
<dbReference type="CDD" id="cd00165">
    <property type="entry name" value="S4"/>
    <property type="match status" value="1"/>
</dbReference>
<keyword evidence="4" id="KW-1185">Reference proteome</keyword>
<organism evidence="3 4">
    <name type="scientific">Arachis hypogaea</name>
    <name type="common">Peanut</name>
    <dbReference type="NCBI Taxonomy" id="3818"/>
    <lineage>
        <taxon>Eukaryota</taxon>
        <taxon>Viridiplantae</taxon>
        <taxon>Streptophyta</taxon>
        <taxon>Embryophyta</taxon>
        <taxon>Tracheophyta</taxon>
        <taxon>Spermatophyta</taxon>
        <taxon>Magnoliopsida</taxon>
        <taxon>eudicotyledons</taxon>
        <taxon>Gunneridae</taxon>
        <taxon>Pentapetalae</taxon>
        <taxon>rosids</taxon>
        <taxon>fabids</taxon>
        <taxon>Fabales</taxon>
        <taxon>Fabaceae</taxon>
        <taxon>Papilionoideae</taxon>
        <taxon>50 kb inversion clade</taxon>
        <taxon>dalbergioids sensu lato</taxon>
        <taxon>Dalbergieae</taxon>
        <taxon>Pterocarpus clade</taxon>
        <taxon>Arachis</taxon>
    </lineage>
</organism>
<comment type="caution">
    <text evidence="3">The sequence shown here is derived from an EMBL/GenBank/DDBJ whole genome shotgun (WGS) entry which is preliminary data.</text>
</comment>
<dbReference type="GO" id="GO:0003735">
    <property type="term" value="F:structural constituent of ribosome"/>
    <property type="evidence" value="ECO:0007669"/>
    <property type="project" value="TreeGrafter"/>
</dbReference>
<evidence type="ECO:0000256" key="1">
    <source>
        <dbReference type="ARBA" id="ARBA00007465"/>
    </source>
</evidence>
<dbReference type="Proteomes" id="UP000289738">
    <property type="component" value="Chromosome B06"/>
</dbReference>
<dbReference type="PANTHER" id="PTHR11831:SF5">
    <property type="entry name" value="40S RIBOSOMAL PROTEIN S9"/>
    <property type="match status" value="1"/>
</dbReference>